<feature type="compositionally biased region" description="Basic and acidic residues" evidence="2">
    <location>
        <begin position="1"/>
        <end position="10"/>
    </location>
</feature>
<feature type="region of interest" description="Disordered" evidence="2">
    <location>
        <begin position="1"/>
        <end position="89"/>
    </location>
</feature>
<dbReference type="Proteomes" id="UP000193986">
    <property type="component" value="Unassembled WGS sequence"/>
</dbReference>
<name>A0A1Y2B2R0_9TREE</name>
<evidence type="ECO:0000313" key="4">
    <source>
        <dbReference type="Proteomes" id="UP000193986"/>
    </source>
</evidence>
<evidence type="ECO:0000313" key="3">
    <source>
        <dbReference type="EMBL" id="ORY29119.1"/>
    </source>
</evidence>
<dbReference type="InParanoid" id="A0A1Y2B2R0"/>
<comment type="caution">
    <text evidence="3">The sequence shown here is derived from an EMBL/GenBank/DDBJ whole genome shotgun (WGS) entry which is preliminary data.</text>
</comment>
<dbReference type="EMBL" id="MCFC01000027">
    <property type="protein sequence ID" value="ORY29119.1"/>
    <property type="molecule type" value="Genomic_DNA"/>
</dbReference>
<gene>
    <name evidence="3" type="ORF">BCR39DRAFT_598805</name>
</gene>
<feature type="compositionally biased region" description="Low complexity" evidence="2">
    <location>
        <begin position="308"/>
        <end position="322"/>
    </location>
</feature>
<dbReference type="Gene3D" id="1.10.287.1490">
    <property type="match status" value="1"/>
</dbReference>
<sequence>MSDAEAERKAKAARAKKLLAQRQKAKAASTTSSIAPSSPASTIGDVATVPSARTSLSLDESAREEVERVVTPTQEKDEKEKVVKEKEKNDSAVKLQETISLLIQERADLQSRIAGLEGELNKAKAQSQLLEEGRALIGKLEEEKRELEEKLTKAEMDGTRVKKLEENIEKVHEERDNMLFERDLLIKERDDAEAGRIACEEGVAGRVGDVEKQLERARERESGLEAEIARLRQSNTELNGKVDSITSELDSERAKAGESSTSFSTLRNDHEALQSTHLSLQSEHDKLRSTHEQVSSTYAALKAEHDATSSSSTDLSSTLSSTRTELEKTRNNLEKATKRAEEAERKRVALQGENDELVKQLEEIRERIMQVVEEKAELANILDTERRATSQLELLESEQAGRIRQLESALHTATSRVHALSKQVTDNEPKGIFLSPKADSPIHDIEPRRPRSIDSALPAAVRHKRQVSLTALKARMEPRSPLRSTMESVAEESDGRKQFGDEIVFCCPACEGDLITL</sequence>
<protein>
    <submittedName>
        <fullName evidence="3">Uncharacterized protein</fullName>
    </submittedName>
</protein>
<evidence type="ECO:0000256" key="1">
    <source>
        <dbReference type="SAM" id="Coils"/>
    </source>
</evidence>
<feature type="region of interest" description="Disordered" evidence="2">
    <location>
        <begin position="430"/>
        <end position="449"/>
    </location>
</feature>
<feature type="compositionally biased region" description="Basic and acidic residues" evidence="2">
    <location>
        <begin position="440"/>
        <end position="449"/>
    </location>
</feature>
<organism evidence="3 4">
    <name type="scientific">Naematelia encephala</name>
    <dbReference type="NCBI Taxonomy" id="71784"/>
    <lineage>
        <taxon>Eukaryota</taxon>
        <taxon>Fungi</taxon>
        <taxon>Dikarya</taxon>
        <taxon>Basidiomycota</taxon>
        <taxon>Agaricomycotina</taxon>
        <taxon>Tremellomycetes</taxon>
        <taxon>Tremellales</taxon>
        <taxon>Naemateliaceae</taxon>
        <taxon>Naematelia</taxon>
    </lineage>
</organism>
<feature type="region of interest" description="Disordered" evidence="2">
    <location>
        <begin position="302"/>
        <end position="343"/>
    </location>
</feature>
<dbReference type="OrthoDB" id="10255630at2759"/>
<dbReference type="STRING" id="71784.A0A1Y2B2R0"/>
<evidence type="ECO:0000256" key="2">
    <source>
        <dbReference type="SAM" id="MobiDB-lite"/>
    </source>
</evidence>
<proteinExistence type="predicted"/>
<keyword evidence="4" id="KW-1185">Reference proteome</keyword>
<accession>A0A1Y2B2R0</accession>
<reference evidence="3 4" key="1">
    <citation type="submission" date="2016-07" db="EMBL/GenBank/DDBJ databases">
        <title>Pervasive Adenine N6-methylation of Active Genes in Fungi.</title>
        <authorList>
            <consortium name="DOE Joint Genome Institute"/>
            <person name="Mondo S.J."/>
            <person name="Dannebaum R.O."/>
            <person name="Kuo R.C."/>
            <person name="Labutti K."/>
            <person name="Haridas S."/>
            <person name="Kuo A."/>
            <person name="Salamov A."/>
            <person name="Ahrendt S.R."/>
            <person name="Lipzen A."/>
            <person name="Sullivan W."/>
            <person name="Andreopoulos W.B."/>
            <person name="Clum A."/>
            <person name="Lindquist E."/>
            <person name="Daum C."/>
            <person name="Ramamoorthy G.K."/>
            <person name="Gryganskyi A."/>
            <person name="Culley D."/>
            <person name="Magnuson J.K."/>
            <person name="James T.Y."/>
            <person name="O'Malley M.A."/>
            <person name="Stajich J.E."/>
            <person name="Spatafora J.W."/>
            <person name="Visel A."/>
            <person name="Grigoriev I.V."/>
        </authorList>
    </citation>
    <scope>NUCLEOTIDE SEQUENCE [LARGE SCALE GENOMIC DNA]</scope>
    <source>
        <strain evidence="3 4">68-887.2</strain>
    </source>
</reference>
<feature type="coiled-coil region" evidence="1">
    <location>
        <begin position="92"/>
        <end position="181"/>
    </location>
</feature>
<feature type="compositionally biased region" description="Basic and acidic residues" evidence="2">
    <location>
        <begin position="60"/>
        <end position="89"/>
    </location>
</feature>
<feature type="compositionally biased region" description="Basic residues" evidence="2">
    <location>
        <begin position="11"/>
        <end position="25"/>
    </location>
</feature>
<keyword evidence="1" id="KW-0175">Coiled coil</keyword>
<dbReference type="AlphaFoldDB" id="A0A1Y2B2R0"/>
<feature type="compositionally biased region" description="Low complexity" evidence="2">
    <location>
        <begin position="26"/>
        <end position="43"/>
    </location>
</feature>
<feature type="compositionally biased region" description="Basic and acidic residues" evidence="2">
    <location>
        <begin position="324"/>
        <end position="343"/>
    </location>
</feature>
<feature type="region of interest" description="Disordered" evidence="2">
    <location>
        <begin position="247"/>
        <end position="267"/>
    </location>
</feature>